<sequence>MALMHHLNLMHGVRHIRKKKIPSTPSSPGGPFRPPISSPSASSREFWLVCSFGRSAIHLNVDSISLILQSVLGGSAEEFCAQHLSDWMFLFYVNSRHVGLMIYLLKTFSDYSLWCEEEEANCTHISHKSRKKSYADAIKHKPNLPQFPCSMANFPMDPRPFVPEGFALVQCEVVRESVHPRSFLVISIDKTNEDLAITIIVSPVAKEDLTPFARELCHFLMDRHVRAPEIQQCAIGEAYVCFDSPMQREGFMNGASLSFGDYQLRFNSHDEGMNFRDLDLDWVVWLLLLCFPPDAKRLINLIAKSIAGFAQLLHVHSSSSMSRLVIKALVNKDNDVPESVTVAVGSPPQVRTWTMLIFLLSASDIVLGGDEDPLPVDGPPIHSMPHPAPGWMGPQIIRDGAGSVVDEGSGNDGSGDHARASGGVKSPSQHHVLGSSSTLNQVLSFFSPPQPFANSYSYFALSQFIVDLSVKVLSYISNEPTLWFLAKVVVGLDEQDAPGGTDVAMEDDYEVKIISKEEVIVKNPRNHRAKKMKALLDEKFLRRSKHLNQDLDGYRAQAANVEEPSPLAIVPIEETIEEHAMYDGGATSHVASAPFLSVENVQAMATGFLKMQAGSMFAAALLDSSDDEYVGGMP</sequence>
<dbReference type="EMBL" id="AGNK02001827">
    <property type="status" value="NOT_ANNOTATED_CDS"/>
    <property type="molecule type" value="Genomic_DNA"/>
</dbReference>
<evidence type="ECO:0000259" key="2">
    <source>
        <dbReference type="Pfam" id="PF24530"/>
    </source>
</evidence>
<feature type="domain" description="DUF7597" evidence="2">
    <location>
        <begin position="156"/>
        <end position="277"/>
    </location>
</feature>
<dbReference type="Pfam" id="PF24530">
    <property type="entry name" value="DUF7597"/>
    <property type="match status" value="1"/>
</dbReference>
<dbReference type="AlphaFoldDB" id="K3ZE06"/>
<evidence type="ECO:0000313" key="3">
    <source>
        <dbReference type="EnsemblPlants" id="KQL16053"/>
    </source>
</evidence>
<dbReference type="EnsemblPlants" id="KQL16053">
    <property type="protein sequence ID" value="KQL16053"/>
    <property type="gene ID" value="SETIT_024798mg"/>
</dbReference>
<dbReference type="PANTHER" id="PTHR33075:SF7">
    <property type="entry name" value="OS02G0303350 PROTEIN"/>
    <property type="match status" value="1"/>
</dbReference>
<dbReference type="InParanoid" id="K3ZE06"/>
<dbReference type="HOGENOM" id="CLU_009245_3_2_1"/>
<evidence type="ECO:0000313" key="4">
    <source>
        <dbReference type="Proteomes" id="UP000004995"/>
    </source>
</evidence>
<name>K3ZE06_SETIT</name>
<accession>K3ZE06</accession>
<proteinExistence type="predicted"/>
<feature type="region of interest" description="Disordered" evidence="1">
    <location>
        <begin position="402"/>
        <end position="431"/>
    </location>
</feature>
<dbReference type="FunCoup" id="K3ZE06">
    <property type="interactions" value="1319"/>
</dbReference>
<protein>
    <recommendedName>
        <fullName evidence="2">DUF7597 domain-containing protein</fullName>
    </recommendedName>
</protein>
<dbReference type="Proteomes" id="UP000004995">
    <property type="component" value="Unassembled WGS sequence"/>
</dbReference>
<keyword evidence="4" id="KW-1185">Reference proteome</keyword>
<reference evidence="3" key="2">
    <citation type="submission" date="2018-08" db="UniProtKB">
        <authorList>
            <consortium name="EnsemblPlants"/>
        </authorList>
    </citation>
    <scope>IDENTIFICATION</scope>
    <source>
        <strain evidence="3">Yugu1</strain>
    </source>
</reference>
<dbReference type="InterPro" id="IPR056018">
    <property type="entry name" value="DUF7597"/>
</dbReference>
<evidence type="ECO:0000256" key="1">
    <source>
        <dbReference type="SAM" id="MobiDB-lite"/>
    </source>
</evidence>
<dbReference type="PANTHER" id="PTHR33075">
    <property type="entry name" value="OS02G0499800 PROTEIN"/>
    <property type="match status" value="1"/>
</dbReference>
<organism evidence="3 4">
    <name type="scientific">Setaria italica</name>
    <name type="common">Foxtail millet</name>
    <name type="synonym">Panicum italicum</name>
    <dbReference type="NCBI Taxonomy" id="4555"/>
    <lineage>
        <taxon>Eukaryota</taxon>
        <taxon>Viridiplantae</taxon>
        <taxon>Streptophyta</taxon>
        <taxon>Embryophyta</taxon>
        <taxon>Tracheophyta</taxon>
        <taxon>Spermatophyta</taxon>
        <taxon>Magnoliopsida</taxon>
        <taxon>Liliopsida</taxon>
        <taxon>Poales</taxon>
        <taxon>Poaceae</taxon>
        <taxon>PACMAD clade</taxon>
        <taxon>Panicoideae</taxon>
        <taxon>Panicodae</taxon>
        <taxon>Paniceae</taxon>
        <taxon>Cenchrinae</taxon>
        <taxon>Setaria</taxon>
    </lineage>
</organism>
<dbReference type="Gramene" id="KQL16053">
    <property type="protein sequence ID" value="KQL16053"/>
    <property type="gene ID" value="SETIT_024798mg"/>
</dbReference>
<reference evidence="4" key="1">
    <citation type="journal article" date="2012" name="Nat. Biotechnol.">
        <title>Reference genome sequence of the model plant Setaria.</title>
        <authorList>
            <person name="Bennetzen J.L."/>
            <person name="Schmutz J."/>
            <person name="Wang H."/>
            <person name="Percifield R."/>
            <person name="Hawkins J."/>
            <person name="Pontaroli A.C."/>
            <person name="Estep M."/>
            <person name="Feng L."/>
            <person name="Vaughn J.N."/>
            <person name="Grimwood J."/>
            <person name="Jenkins J."/>
            <person name="Barry K."/>
            <person name="Lindquist E."/>
            <person name="Hellsten U."/>
            <person name="Deshpande S."/>
            <person name="Wang X."/>
            <person name="Wu X."/>
            <person name="Mitros T."/>
            <person name="Triplett J."/>
            <person name="Yang X."/>
            <person name="Ye C.Y."/>
            <person name="Mauro-Herrera M."/>
            <person name="Wang L."/>
            <person name="Li P."/>
            <person name="Sharma M."/>
            <person name="Sharma R."/>
            <person name="Ronald P.C."/>
            <person name="Panaud O."/>
            <person name="Kellogg E.A."/>
            <person name="Brutnell T.P."/>
            <person name="Doust A.N."/>
            <person name="Tuskan G.A."/>
            <person name="Rokhsar D."/>
            <person name="Devos K.M."/>
        </authorList>
    </citation>
    <scope>NUCLEOTIDE SEQUENCE [LARGE SCALE GENOMIC DNA]</scope>
    <source>
        <strain evidence="4">cv. Yugu1</strain>
    </source>
</reference>